<evidence type="ECO:0000256" key="5">
    <source>
        <dbReference type="ARBA" id="ARBA00022801"/>
    </source>
</evidence>
<dbReference type="RefSeq" id="WP_135389854.1">
    <property type="nucleotide sequence ID" value="NZ_PGGK01000007.1"/>
</dbReference>
<dbReference type="SMART" id="SM00525">
    <property type="entry name" value="FES"/>
    <property type="match status" value="1"/>
</dbReference>
<feature type="domain" description="HhH-GPD" evidence="14">
    <location>
        <begin position="47"/>
        <end position="195"/>
    </location>
</feature>
<accession>A0A4E0PWV4</accession>
<evidence type="ECO:0000256" key="2">
    <source>
        <dbReference type="ARBA" id="ARBA00022485"/>
    </source>
</evidence>
<dbReference type="PIRSF" id="PIRSF001435">
    <property type="entry name" value="Nth"/>
    <property type="match status" value="1"/>
</dbReference>
<dbReference type="Gene3D" id="1.10.340.30">
    <property type="entry name" value="Hypothetical protein, domain 2"/>
    <property type="match status" value="1"/>
</dbReference>
<dbReference type="GO" id="GO:0003677">
    <property type="term" value="F:DNA binding"/>
    <property type="evidence" value="ECO:0007669"/>
    <property type="project" value="UniProtKB-UniRule"/>
</dbReference>
<keyword evidence="8 13" id="KW-0238">DNA-binding</keyword>
<evidence type="ECO:0000256" key="9">
    <source>
        <dbReference type="ARBA" id="ARBA00023204"/>
    </source>
</evidence>
<keyword evidence="16" id="KW-1185">Reference proteome</keyword>
<dbReference type="PANTHER" id="PTHR10359">
    <property type="entry name" value="A/G-SPECIFIC ADENINE GLYCOSYLASE/ENDONUCLEASE III"/>
    <property type="match status" value="1"/>
</dbReference>
<evidence type="ECO:0000256" key="12">
    <source>
        <dbReference type="ARBA" id="ARBA00052915"/>
    </source>
</evidence>
<comment type="function">
    <text evidence="13">DNA repair enzyme that has both DNA N-glycosylase activity and AP-lyase activity. The DNA N-glycosylase activity releases various damaged pyrimidines from DNA by cleaving the N-glycosidic bond, leaving an AP (apurinic/apyrimidinic) site. The AP-lyase activity cleaves the phosphodiester bond 3' to the AP site by a beta-elimination, leaving a 3'-terminal unsaturated sugar and a product with a terminal 5'-phosphate.</text>
</comment>
<evidence type="ECO:0000256" key="6">
    <source>
        <dbReference type="ARBA" id="ARBA00023004"/>
    </source>
</evidence>
<dbReference type="EC" id="4.2.99.18" evidence="13"/>
<evidence type="ECO:0000313" key="16">
    <source>
        <dbReference type="Proteomes" id="UP000297295"/>
    </source>
</evidence>
<keyword evidence="2 13" id="KW-0004">4Fe-4S</keyword>
<dbReference type="FunFam" id="1.10.340.30:FF:000001">
    <property type="entry name" value="Endonuclease III"/>
    <property type="match status" value="1"/>
</dbReference>
<protein>
    <recommendedName>
        <fullName evidence="13">Endonuclease III</fullName>
        <ecNumber evidence="13">4.2.99.18</ecNumber>
    </recommendedName>
    <alternativeName>
        <fullName evidence="13">DNA-(apurinic or apyrimidinic site) lyase</fullName>
    </alternativeName>
</protein>
<dbReference type="SMART" id="SM00478">
    <property type="entry name" value="ENDO3c"/>
    <property type="match status" value="1"/>
</dbReference>
<dbReference type="InterPro" id="IPR011257">
    <property type="entry name" value="DNA_glycosylase"/>
</dbReference>
<feature type="binding site" evidence="13">
    <location>
        <position position="204"/>
    </location>
    <ligand>
        <name>[4Fe-4S] cluster</name>
        <dbReference type="ChEBI" id="CHEBI:49883"/>
    </ligand>
</feature>
<dbReference type="Pfam" id="PF00633">
    <property type="entry name" value="HHH"/>
    <property type="match status" value="1"/>
</dbReference>
<evidence type="ECO:0000256" key="7">
    <source>
        <dbReference type="ARBA" id="ARBA00023014"/>
    </source>
</evidence>
<evidence type="ECO:0000256" key="8">
    <source>
        <dbReference type="ARBA" id="ARBA00023125"/>
    </source>
</evidence>
<keyword evidence="3 13" id="KW-0479">Metal-binding</keyword>
<evidence type="ECO:0000256" key="10">
    <source>
        <dbReference type="ARBA" id="ARBA00023239"/>
    </source>
</evidence>
<dbReference type="Gene3D" id="1.10.1670.10">
    <property type="entry name" value="Helix-hairpin-Helix base-excision DNA repair enzymes (C-terminal)"/>
    <property type="match status" value="1"/>
</dbReference>
<evidence type="ECO:0000313" key="15">
    <source>
        <dbReference type="EMBL" id="TGC09028.1"/>
    </source>
</evidence>
<comment type="similarity">
    <text evidence="1 13">Belongs to the Nth/MutY family.</text>
</comment>
<dbReference type="NCBIfam" id="TIGR01083">
    <property type="entry name" value="nth"/>
    <property type="match status" value="1"/>
</dbReference>
<dbReference type="SUPFAM" id="SSF48150">
    <property type="entry name" value="DNA-glycosylase"/>
    <property type="match status" value="1"/>
</dbReference>
<dbReference type="GO" id="GO:0051539">
    <property type="term" value="F:4 iron, 4 sulfur cluster binding"/>
    <property type="evidence" value="ECO:0007669"/>
    <property type="project" value="UniProtKB-UniRule"/>
</dbReference>
<dbReference type="InterPro" id="IPR003265">
    <property type="entry name" value="HhH-GPD_domain"/>
</dbReference>
<keyword evidence="11 13" id="KW-0326">Glycosidase</keyword>
<reference evidence="15 16" key="1">
    <citation type="submission" date="2017-11" db="EMBL/GenBank/DDBJ databases">
        <title>Isolation and Characterization of Methanogenic Archaea from Saline Meromictic Lake at Siberia.</title>
        <authorList>
            <person name="Shen Y."/>
            <person name="Huang H.-H."/>
            <person name="Lai M.-C."/>
            <person name="Chen S.-C."/>
        </authorList>
    </citation>
    <scope>NUCLEOTIDE SEQUENCE [LARGE SCALE GENOMIC DNA]</scope>
    <source>
        <strain evidence="15 16">SY-01</strain>
    </source>
</reference>
<dbReference type="Pfam" id="PF10576">
    <property type="entry name" value="EndIII_4Fe-2S"/>
    <property type="match status" value="1"/>
</dbReference>
<sequence length="218" mass="24837">MDREIPLVPDNTANFERIFELLRKEYPNAAPALHFKNPLELLVATILSAQCTDRQVNQVTQKLFREYRTIEDYASADLTEFGRDIYSTGFYHQKAKHIIASAHIMLTEFEGQVPYTMEGLLRLPGVGRKTANIVLSRAFGKIEGIAVDTHVKRLSRRLGFTQETNPEKIEQDLMAIAKRKELETLSMTLILHGRKVCVARKPMCEMCVVNELCPSSRV</sequence>
<keyword evidence="4 13" id="KW-0227">DNA damage</keyword>
<comment type="catalytic activity">
    <reaction evidence="12">
        <text>Hydrolyzes mismatched double-stranded DNA and polynucleotides, releasing free thymine.</text>
        <dbReference type="EC" id="3.2.2.29"/>
    </reaction>
</comment>
<evidence type="ECO:0000256" key="13">
    <source>
        <dbReference type="HAMAP-Rule" id="MF_00942"/>
    </source>
</evidence>
<keyword evidence="10 13" id="KW-0456">Lyase</keyword>
<dbReference type="InterPro" id="IPR004036">
    <property type="entry name" value="Endonuclease-III-like_CS2"/>
</dbReference>
<dbReference type="GO" id="GO:0046872">
    <property type="term" value="F:metal ion binding"/>
    <property type="evidence" value="ECO:0007669"/>
    <property type="project" value="UniProtKB-KW"/>
</dbReference>
<gene>
    <name evidence="13 15" type="primary">nth</name>
    <name evidence="15" type="ORF">CUN85_08350</name>
</gene>
<evidence type="ECO:0000256" key="11">
    <source>
        <dbReference type="ARBA" id="ARBA00023295"/>
    </source>
</evidence>
<dbReference type="PANTHER" id="PTHR10359:SF18">
    <property type="entry name" value="ENDONUCLEASE III"/>
    <property type="match status" value="1"/>
</dbReference>
<dbReference type="OrthoDB" id="84708at2157"/>
<keyword evidence="9 13" id="KW-0234">DNA repair</keyword>
<dbReference type="Pfam" id="PF00730">
    <property type="entry name" value="HhH-GPD"/>
    <property type="match status" value="1"/>
</dbReference>
<comment type="catalytic activity">
    <reaction evidence="13">
        <text>2'-deoxyribonucleotide-(2'-deoxyribose 5'-phosphate)-2'-deoxyribonucleotide-DNA = a 3'-end 2'-deoxyribonucleotide-(2,3-dehydro-2,3-deoxyribose 5'-phosphate)-DNA + a 5'-end 5'-phospho-2'-deoxyribonucleoside-DNA + H(+)</text>
        <dbReference type="Rhea" id="RHEA:66592"/>
        <dbReference type="Rhea" id="RHEA-COMP:13180"/>
        <dbReference type="Rhea" id="RHEA-COMP:16897"/>
        <dbReference type="Rhea" id="RHEA-COMP:17067"/>
        <dbReference type="ChEBI" id="CHEBI:15378"/>
        <dbReference type="ChEBI" id="CHEBI:136412"/>
        <dbReference type="ChEBI" id="CHEBI:157695"/>
        <dbReference type="ChEBI" id="CHEBI:167181"/>
        <dbReference type="EC" id="4.2.99.18"/>
    </reaction>
</comment>
<dbReference type="GO" id="GO:0006285">
    <property type="term" value="P:base-excision repair, AP site formation"/>
    <property type="evidence" value="ECO:0007669"/>
    <property type="project" value="TreeGrafter"/>
</dbReference>
<comment type="cofactor">
    <cofactor evidence="13">
        <name>[4Fe-4S] cluster</name>
        <dbReference type="ChEBI" id="CHEBI:49883"/>
    </cofactor>
    <text evidence="13">Binds 1 [4Fe-4S] cluster.</text>
</comment>
<dbReference type="PROSITE" id="PS01155">
    <property type="entry name" value="ENDONUCLEASE_III_2"/>
    <property type="match status" value="1"/>
</dbReference>
<dbReference type="InterPro" id="IPR023170">
    <property type="entry name" value="HhH_base_excis_C"/>
</dbReference>
<dbReference type="InterPro" id="IPR003651">
    <property type="entry name" value="Endonuclease3_FeS-loop_motif"/>
</dbReference>
<name>A0A4E0PWV4_9EURY</name>
<keyword evidence="5 13" id="KW-0378">Hydrolase</keyword>
<evidence type="ECO:0000256" key="4">
    <source>
        <dbReference type="ARBA" id="ARBA00022763"/>
    </source>
</evidence>
<feature type="binding site" evidence="13">
    <location>
        <position position="197"/>
    </location>
    <ligand>
        <name>[4Fe-4S] cluster</name>
        <dbReference type="ChEBI" id="CHEBI:49883"/>
    </ligand>
</feature>
<dbReference type="HAMAP" id="MF_00942">
    <property type="entry name" value="Nth"/>
    <property type="match status" value="1"/>
</dbReference>
<dbReference type="GO" id="GO:0140078">
    <property type="term" value="F:class I DNA-(apurinic or apyrimidinic site) endonuclease activity"/>
    <property type="evidence" value="ECO:0007669"/>
    <property type="project" value="UniProtKB-EC"/>
</dbReference>
<keyword evidence="7 13" id="KW-0411">Iron-sulfur</keyword>
<evidence type="ECO:0000256" key="3">
    <source>
        <dbReference type="ARBA" id="ARBA00022723"/>
    </source>
</evidence>
<comment type="caution">
    <text evidence="15">The sequence shown here is derived from an EMBL/GenBank/DDBJ whole genome shotgun (WGS) entry which is preliminary data.</text>
</comment>
<dbReference type="AlphaFoldDB" id="A0A4E0PWV4"/>
<feature type="binding site" evidence="13">
    <location>
        <position position="207"/>
    </location>
    <ligand>
        <name>[4Fe-4S] cluster</name>
        <dbReference type="ChEBI" id="CHEBI:49883"/>
    </ligand>
</feature>
<dbReference type="CDD" id="cd00056">
    <property type="entry name" value="ENDO3c"/>
    <property type="match status" value="1"/>
</dbReference>
<proteinExistence type="inferred from homology"/>
<dbReference type="FunFam" id="1.10.1670.10:FF:000001">
    <property type="entry name" value="Endonuclease III"/>
    <property type="match status" value="1"/>
</dbReference>
<feature type="binding site" evidence="13">
    <location>
        <position position="213"/>
    </location>
    <ligand>
        <name>[4Fe-4S] cluster</name>
        <dbReference type="ChEBI" id="CHEBI:49883"/>
    </ligand>
</feature>
<dbReference type="Proteomes" id="UP000297295">
    <property type="component" value="Unassembled WGS sequence"/>
</dbReference>
<dbReference type="InterPro" id="IPR005759">
    <property type="entry name" value="Nth"/>
</dbReference>
<organism evidence="15 16">
    <name type="scientific">Methanolobus halotolerans</name>
    <dbReference type="NCBI Taxonomy" id="2052935"/>
    <lineage>
        <taxon>Archaea</taxon>
        <taxon>Methanobacteriati</taxon>
        <taxon>Methanobacteriota</taxon>
        <taxon>Stenosarchaea group</taxon>
        <taxon>Methanomicrobia</taxon>
        <taxon>Methanosarcinales</taxon>
        <taxon>Methanosarcinaceae</taxon>
        <taxon>Methanolobus</taxon>
    </lineage>
</organism>
<evidence type="ECO:0000256" key="1">
    <source>
        <dbReference type="ARBA" id="ARBA00008343"/>
    </source>
</evidence>
<evidence type="ECO:0000259" key="14">
    <source>
        <dbReference type="SMART" id="SM00478"/>
    </source>
</evidence>
<dbReference type="EMBL" id="PGGK01000007">
    <property type="protein sequence ID" value="TGC09028.1"/>
    <property type="molecule type" value="Genomic_DNA"/>
</dbReference>
<keyword evidence="15" id="KW-0540">Nuclease</keyword>
<dbReference type="InterPro" id="IPR000445">
    <property type="entry name" value="HhH_motif"/>
</dbReference>
<keyword evidence="15" id="KW-0255">Endonuclease</keyword>
<dbReference type="GO" id="GO:0141016">
    <property type="term" value="F:G/T mismatch-specific thymine-DNA glycosylase activity"/>
    <property type="evidence" value="ECO:0007669"/>
    <property type="project" value="UniProtKB-EC"/>
</dbReference>
<keyword evidence="6 13" id="KW-0408">Iron</keyword>